<name>A0A6A3Q4E7_9STRA</name>
<reference evidence="4 5" key="1">
    <citation type="submission" date="2018-08" db="EMBL/GenBank/DDBJ databases">
        <title>Genomic investigation of the strawberry pathogen Phytophthora fragariae indicates pathogenicity is determined by transcriptional variation in three key races.</title>
        <authorList>
            <person name="Adams T.M."/>
            <person name="Armitage A.D."/>
            <person name="Sobczyk M.K."/>
            <person name="Bates H.J."/>
            <person name="Dunwell J.M."/>
            <person name="Nellist C.F."/>
            <person name="Harrison R.J."/>
        </authorList>
    </citation>
    <scope>NUCLEOTIDE SEQUENCE [LARGE SCALE GENOMIC DNA]</scope>
    <source>
        <strain evidence="3 4">A4</strain>
        <strain evidence="2 5">NOV-71</strain>
    </source>
</reference>
<evidence type="ECO:0000256" key="1">
    <source>
        <dbReference type="SAM" id="MobiDB-lite"/>
    </source>
</evidence>
<dbReference type="Proteomes" id="UP000441208">
    <property type="component" value="Unassembled WGS sequence"/>
</dbReference>
<sequence length="59" mass="6501">MILIFQLPSGQPDEGYAASGAPVHAVSVTYSRVSASQRRTKNSSQRTYSKQDGQDLWKT</sequence>
<protein>
    <submittedName>
        <fullName evidence="2">Uncharacterized protein</fullName>
    </submittedName>
</protein>
<accession>A0A6A3Q4E7</accession>
<dbReference type="EMBL" id="QXFZ01003459">
    <property type="protein sequence ID" value="KAE9068943.1"/>
    <property type="molecule type" value="Genomic_DNA"/>
</dbReference>
<dbReference type="AlphaFoldDB" id="A0A6A3Q4E7"/>
<organism evidence="2 5">
    <name type="scientific">Phytophthora fragariae</name>
    <dbReference type="NCBI Taxonomy" id="53985"/>
    <lineage>
        <taxon>Eukaryota</taxon>
        <taxon>Sar</taxon>
        <taxon>Stramenopiles</taxon>
        <taxon>Oomycota</taxon>
        <taxon>Peronosporomycetes</taxon>
        <taxon>Peronosporales</taxon>
        <taxon>Peronosporaceae</taxon>
        <taxon>Phytophthora</taxon>
    </lineage>
</organism>
<dbReference type="EMBL" id="QXGE01003527">
    <property type="protein sequence ID" value="KAE9274622.1"/>
    <property type="molecule type" value="Genomic_DNA"/>
</dbReference>
<dbReference type="Proteomes" id="UP000437068">
    <property type="component" value="Unassembled WGS sequence"/>
</dbReference>
<evidence type="ECO:0000313" key="4">
    <source>
        <dbReference type="Proteomes" id="UP000437068"/>
    </source>
</evidence>
<evidence type="ECO:0000313" key="5">
    <source>
        <dbReference type="Proteomes" id="UP000441208"/>
    </source>
</evidence>
<evidence type="ECO:0000313" key="2">
    <source>
        <dbReference type="EMBL" id="KAE9068943.1"/>
    </source>
</evidence>
<comment type="caution">
    <text evidence="2">The sequence shown here is derived from an EMBL/GenBank/DDBJ whole genome shotgun (WGS) entry which is preliminary data.</text>
</comment>
<feature type="region of interest" description="Disordered" evidence="1">
    <location>
        <begin position="32"/>
        <end position="59"/>
    </location>
</feature>
<gene>
    <name evidence="3" type="ORF">PF001_g26978</name>
    <name evidence="2" type="ORF">PF007_g27501</name>
</gene>
<evidence type="ECO:0000313" key="3">
    <source>
        <dbReference type="EMBL" id="KAE9274622.1"/>
    </source>
</evidence>
<feature type="compositionally biased region" description="Polar residues" evidence="1">
    <location>
        <begin position="32"/>
        <end position="51"/>
    </location>
</feature>
<proteinExistence type="predicted"/>